<name>A0ABV9SE31_9PSEU</name>
<protein>
    <submittedName>
        <fullName evidence="4">Tyrosine-type recombinase/integrase</fullName>
    </submittedName>
</protein>
<dbReference type="SUPFAM" id="SSF56349">
    <property type="entry name" value="DNA breaking-rejoining enzymes"/>
    <property type="match status" value="1"/>
</dbReference>
<reference evidence="5" key="1">
    <citation type="journal article" date="2019" name="Int. J. Syst. Evol. Microbiol.">
        <title>The Global Catalogue of Microorganisms (GCM) 10K type strain sequencing project: providing services to taxonomists for standard genome sequencing and annotation.</title>
        <authorList>
            <consortium name="The Broad Institute Genomics Platform"/>
            <consortium name="The Broad Institute Genome Sequencing Center for Infectious Disease"/>
            <person name="Wu L."/>
            <person name="Ma J."/>
        </authorList>
    </citation>
    <scope>NUCLEOTIDE SEQUENCE [LARGE SCALE GENOMIC DNA]</scope>
    <source>
        <strain evidence="5">ZS-22-S1</strain>
    </source>
</reference>
<dbReference type="Gene3D" id="1.10.443.10">
    <property type="entry name" value="Intergrase catalytic core"/>
    <property type="match status" value="1"/>
</dbReference>
<evidence type="ECO:0000313" key="5">
    <source>
        <dbReference type="Proteomes" id="UP001595859"/>
    </source>
</evidence>
<comment type="caution">
    <text evidence="4">The sequence shown here is derived from an EMBL/GenBank/DDBJ whole genome shotgun (WGS) entry which is preliminary data.</text>
</comment>
<dbReference type="Proteomes" id="UP001595859">
    <property type="component" value="Unassembled WGS sequence"/>
</dbReference>
<evidence type="ECO:0000259" key="3">
    <source>
        <dbReference type="Pfam" id="PF00589"/>
    </source>
</evidence>
<feature type="region of interest" description="Disordered" evidence="2">
    <location>
        <begin position="73"/>
        <end position="98"/>
    </location>
</feature>
<feature type="compositionally biased region" description="Basic and acidic residues" evidence="2">
    <location>
        <begin position="89"/>
        <end position="98"/>
    </location>
</feature>
<keyword evidence="5" id="KW-1185">Reference proteome</keyword>
<dbReference type="EMBL" id="JBHSIS010000024">
    <property type="protein sequence ID" value="MFC4858708.1"/>
    <property type="molecule type" value="Genomic_DNA"/>
</dbReference>
<feature type="region of interest" description="Disordered" evidence="2">
    <location>
        <begin position="1"/>
        <end position="31"/>
    </location>
</feature>
<gene>
    <name evidence="4" type="ORF">ACFPCV_34860</name>
</gene>
<dbReference type="RefSeq" id="WP_378061345.1">
    <property type="nucleotide sequence ID" value="NZ_JBHSIS010000024.1"/>
</dbReference>
<accession>A0ABV9SE31</accession>
<feature type="compositionally biased region" description="Polar residues" evidence="2">
    <location>
        <begin position="77"/>
        <end position="87"/>
    </location>
</feature>
<evidence type="ECO:0000256" key="1">
    <source>
        <dbReference type="ARBA" id="ARBA00023172"/>
    </source>
</evidence>
<dbReference type="InterPro" id="IPR002104">
    <property type="entry name" value="Integrase_catalytic"/>
</dbReference>
<dbReference type="Pfam" id="PF00589">
    <property type="entry name" value="Phage_integrase"/>
    <property type="match status" value="1"/>
</dbReference>
<dbReference type="InterPro" id="IPR011010">
    <property type="entry name" value="DNA_brk_join_enz"/>
</dbReference>
<feature type="domain" description="Tyr recombinase" evidence="3">
    <location>
        <begin position="26"/>
        <end position="68"/>
    </location>
</feature>
<organism evidence="4 5">
    <name type="scientific">Actinophytocola glycyrrhizae</name>
    <dbReference type="NCBI Taxonomy" id="2044873"/>
    <lineage>
        <taxon>Bacteria</taxon>
        <taxon>Bacillati</taxon>
        <taxon>Actinomycetota</taxon>
        <taxon>Actinomycetes</taxon>
        <taxon>Pseudonocardiales</taxon>
        <taxon>Pseudonocardiaceae</taxon>
    </lineage>
</organism>
<evidence type="ECO:0000313" key="4">
    <source>
        <dbReference type="EMBL" id="MFC4858708.1"/>
    </source>
</evidence>
<proteinExistence type="predicted"/>
<sequence>MLFVPPPADAWHPCRAVGASPTGDEKDHHRPRHTAATVLLLLEVPERAAMEFVGWPNSSMAKRYRHVTAVLRGATSREVSTTSSGRATETPKRPDSPR</sequence>
<dbReference type="InterPro" id="IPR013762">
    <property type="entry name" value="Integrase-like_cat_sf"/>
</dbReference>
<evidence type="ECO:0000256" key="2">
    <source>
        <dbReference type="SAM" id="MobiDB-lite"/>
    </source>
</evidence>
<keyword evidence="1" id="KW-0233">DNA recombination</keyword>